<dbReference type="Proteomes" id="UP000198318">
    <property type="component" value="Unassembled WGS sequence"/>
</dbReference>
<dbReference type="InterPro" id="IPR036318">
    <property type="entry name" value="FAD-bd_PCMH-like_sf"/>
</dbReference>
<evidence type="ECO:0000259" key="6">
    <source>
        <dbReference type="PROSITE" id="PS51387"/>
    </source>
</evidence>
<comment type="cofactor">
    <cofactor evidence="1">
        <name>FAD</name>
        <dbReference type="ChEBI" id="CHEBI:57692"/>
    </cofactor>
</comment>
<dbReference type="InterPro" id="IPR006094">
    <property type="entry name" value="Oxid_FAD_bind_N"/>
</dbReference>
<dbReference type="PANTHER" id="PTHR42973">
    <property type="entry name" value="BINDING OXIDOREDUCTASE, PUTATIVE (AFU_ORTHOLOGUE AFUA_1G17690)-RELATED"/>
    <property type="match status" value="1"/>
</dbReference>
<evidence type="ECO:0000256" key="2">
    <source>
        <dbReference type="ARBA" id="ARBA00005466"/>
    </source>
</evidence>
<name>A0A239KST8_9ACTN</name>
<evidence type="ECO:0000313" key="7">
    <source>
        <dbReference type="EMBL" id="SNT20284.1"/>
    </source>
</evidence>
<protein>
    <submittedName>
        <fullName evidence="7">FAD/FMN-containing dehydrogenase</fullName>
    </submittedName>
</protein>
<dbReference type="GO" id="GO:0071949">
    <property type="term" value="F:FAD binding"/>
    <property type="evidence" value="ECO:0007669"/>
    <property type="project" value="InterPro"/>
</dbReference>
<evidence type="ECO:0000313" key="8">
    <source>
        <dbReference type="Proteomes" id="UP000198318"/>
    </source>
</evidence>
<dbReference type="GO" id="GO:0016491">
    <property type="term" value="F:oxidoreductase activity"/>
    <property type="evidence" value="ECO:0007669"/>
    <property type="project" value="UniProtKB-KW"/>
</dbReference>
<dbReference type="PROSITE" id="PS51387">
    <property type="entry name" value="FAD_PCMH"/>
    <property type="match status" value="1"/>
</dbReference>
<evidence type="ECO:0000256" key="4">
    <source>
        <dbReference type="ARBA" id="ARBA00022827"/>
    </source>
</evidence>
<accession>A0A239KST8</accession>
<sequence length="436" mass="45198">MTINDLRGVLKGRVVLPGDDGFEQAAMAWNLTVGQPVAAVAEAADADDVAALVRYAGRAGLTVTAQPSGHGASGEVEGLILLRTGLLNEVEVRVDERVVRVGAGVTWGQLLAAAGPLGLTGLSGSAPGVSVTGYTLGGGVGWFSRKYGFASDSVRAIDIVDAEGEPARVTAESDPELFWALRGGGGDFAVVTALELELYPAPVLYGGRVTWPEHRAREVFDAFLEITAEAPRELSVWVNCLQPPGASPMVTLDLAYLGEAARGKDLLRPIDKIEGAISDGRGVVPVAGLSAISPEPTDPTPSISRAELLTGLDAGAVEILLAKPVEPLINVQVRHLGGALAEPGAGAGASGAVAEPYLLGMVGLGLPHAAEVTRAKQAEVVADLEAYIGGHKPYTLLSPGETAAQSFSGGVLERLRQIKRARDPHNVFRANYPVLE</sequence>
<dbReference type="Gene3D" id="3.30.465.10">
    <property type="match status" value="1"/>
</dbReference>
<dbReference type="Gene3D" id="3.40.462.20">
    <property type="match status" value="1"/>
</dbReference>
<dbReference type="AlphaFoldDB" id="A0A239KST8"/>
<dbReference type="EMBL" id="FZOR01000019">
    <property type="protein sequence ID" value="SNT20284.1"/>
    <property type="molecule type" value="Genomic_DNA"/>
</dbReference>
<evidence type="ECO:0000256" key="3">
    <source>
        <dbReference type="ARBA" id="ARBA00022630"/>
    </source>
</evidence>
<organism evidence="7 8">
    <name type="scientific">Actinomadura meyerae</name>
    <dbReference type="NCBI Taxonomy" id="240840"/>
    <lineage>
        <taxon>Bacteria</taxon>
        <taxon>Bacillati</taxon>
        <taxon>Actinomycetota</taxon>
        <taxon>Actinomycetes</taxon>
        <taxon>Streptosporangiales</taxon>
        <taxon>Thermomonosporaceae</taxon>
        <taxon>Actinomadura</taxon>
    </lineage>
</organism>
<keyword evidence="3" id="KW-0285">Flavoprotein</keyword>
<dbReference type="InterPro" id="IPR050416">
    <property type="entry name" value="FAD-linked_Oxidoreductase"/>
</dbReference>
<dbReference type="Pfam" id="PF01565">
    <property type="entry name" value="FAD_binding_4"/>
    <property type="match status" value="1"/>
</dbReference>
<gene>
    <name evidence="7" type="ORF">SAMN05443665_101932</name>
</gene>
<evidence type="ECO:0000256" key="1">
    <source>
        <dbReference type="ARBA" id="ARBA00001974"/>
    </source>
</evidence>
<evidence type="ECO:0000256" key="5">
    <source>
        <dbReference type="ARBA" id="ARBA00023002"/>
    </source>
</evidence>
<dbReference type="InterPro" id="IPR016167">
    <property type="entry name" value="FAD-bd_PCMH_sub1"/>
</dbReference>
<proteinExistence type="inferred from homology"/>
<feature type="domain" description="FAD-binding PCMH-type" evidence="6">
    <location>
        <begin position="32"/>
        <end position="201"/>
    </location>
</feature>
<dbReference type="InterPro" id="IPR016166">
    <property type="entry name" value="FAD-bd_PCMH"/>
</dbReference>
<comment type="similarity">
    <text evidence="2">Belongs to the oxygen-dependent FAD-linked oxidoreductase family.</text>
</comment>
<keyword evidence="4" id="KW-0274">FAD</keyword>
<dbReference type="PANTHER" id="PTHR42973:SF39">
    <property type="entry name" value="FAD-BINDING PCMH-TYPE DOMAIN-CONTAINING PROTEIN"/>
    <property type="match status" value="1"/>
</dbReference>
<reference evidence="7 8" key="1">
    <citation type="submission" date="2017-06" db="EMBL/GenBank/DDBJ databases">
        <authorList>
            <person name="Kim H.J."/>
            <person name="Triplett B.A."/>
        </authorList>
    </citation>
    <scope>NUCLEOTIDE SEQUENCE [LARGE SCALE GENOMIC DNA]</scope>
    <source>
        <strain evidence="7 8">DSM 44715</strain>
    </source>
</reference>
<dbReference type="RefSeq" id="WP_089327622.1">
    <property type="nucleotide sequence ID" value="NZ_FZOR01000019.1"/>
</dbReference>
<keyword evidence="8" id="KW-1185">Reference proteome</keyword>
<dbReference type="InterPro" id="IPR016169">
    <property type="entry name" value="FAD-bd_PCMH_sub2"/>
</dbReference>
<dbReference type="OrthoDB" id="5169292at2"/>
<dbReference type="SUPFAM" id="SSF56176">
    <property type="entry name" value="FAD-binding/transporter-associated domain-like"/>
    <property type="match status" value="1"/>
</dbReference>
<keyword evidence="5" id="KW-0560">Oxidoreductase</keyword>
<dbReference type="Gene3D" id="3.30.43.10">
    <property type="entry name" value="Uridine Diphospho-n-acetylenolpyruvylglucosamine Reductase, domain 2"/>
    <property type="match status" value="1"/>
</dbReference>